<dbReference type="PROSITE" id="PS51257">
    <property type="entry name" value="PROKAR_LIPOPROTEIN"/>
    <property type="match status" value="1"/>
</dbReference>
<comment type="subcellular location">
    <subcellularLocation>
        <location evidence="1">Cell outer membrane</location>
    </subcellularLocation>
</comment>
<dbReference type="SUPFAM" id="SSF48452">
    <property type="entry name" value="TPR-like"/>
    <property type="match status" value="1"/>
</dbReference>
<keyword evidence="3" id="KW-0732">Signal</keyword>
<dbReference type="Proteomes" id="UP000321532">
    <property type="component" value="Unassembled WGS sequence"/>
</dbReference>
<protein>
    <recommendedName>
        <fullName evidence="10">Starch-binding protein</fullName>
    </recommendedName>
</protein>
<evidence type="ECO:0000256" key="1">
    <source>
        <dbReference type="ARBA" id="ARBA00004442"/>
    </source>
</evidence>
<dbReference type="Pfam" id="PF14322">
    <property type="entry name" value="SusD-like_3"/>
    <property type="match status" value="1"/>
</dbReference>
<dbReference type="OrthoDB" id="5694214at2"/>
<evidence type="ECO:0000259" key="6">
    <source>
        <dbReference type="Pfam" id="PF07980"/>
    </source>
</evidence>
<dbReference type="SMART" id="SM00028">
    <property type="entry name" value="TPR"/>
    <property type="match status" value="3"/>
</dbReference>
<comment type="similarity">
    <text evidence="2">Belongs to the SusD family.</text>
</comment>
<organism evidence="8 9">
    <name type="scientific">Adhaeribacter aerolatus</name>
    <dbReference type="NCBI Taxonomy" id="670289"/>
    <lineage>
        <taxon>Bacteria</taxon>
        <taxon>Pseudomonadati</taxon>
        <taxon>Bacteroidota</taxon>
        <taxon>Cytophagia</taxon>
        <taxon>Cytophagales</taxon>
        <taxon>Hymenobacteraceae</taxon>
        <taxon>Adhaeribacter</taxon>
    </lineage>
</organism>
<dbReference type="GO" id="GO:0009279">
    <property type="term" value="C:cell outer membrane"/>
    <property type="evidence" value="ECO:0007669"/>
    <property type="project" value="UniProtKB-SubCell"/>
</dbReference>
<feature type="domain" description="RagB/SusD" evidence="6">
    <location>
        <begin position="258"/>
        <end position="565"/>
    </location>
</feature>
<keyword evidence="4" id="KW-0472">Membrane</keyword>
<evidence type="ECO:0000256" key="3">
    <source>
        <dbReference type="ARBA" id="ARBA00022729"/>
    </source>
</evidence>
<dbReference type="RefSeq" id="WP_146894635.1">
    <property type="nucleotide sequence ID" value="NZ_BJYS01000001.1"/>
</dbReference>
<dbReference type="InterPro" id="IPR033985">
    <property type="entry name" value="SusD-like_N"/>
</dbReference>
<evidence type="ECO:0000259" key="7">
    <source>
        <dbReference type="Pfam" id="PF14322"/>
    </source>
</evidence>
<dbReference type="InterPro" id="IPR012944">
    <property type="entry name" value="SusD_RagB_dom"/>
</dbReference>
<dbReference type="Gene3D" id="1.25.40.390">
    <property type="match status" value="1"/>
</dbReference>
<dbReference type="EMBL" id="BJYS01000001">
    <property type="protein sequence ID" value="GEO02605.1"/>
    <property type="molecule type" value="Genomic_DNA"/>
</dbReference>
<dbReference type="AlphaFoldDB" id="A0A512ASC9"/>
<reference evidence="8 9" key="1">
    <citation type="submission" date="2019-07" db="EMBL/GenBank/DDBJ databases">
        <title>Whole genome shotgun sequence of Adhaeribacter aerolatus NBRC 106133.</title>
        <authorList>
            <person name="Hosoyama A."/>
            <person name="Uohara A."/>
            <person name="Ohji S."/>
            <person name="Ichikawa N."/>
        </authorList>
    </citation>
    <scope>NUCLEOTIDE SEQUENCE [LARGE SCALE GENOMIC DNA]</scope>
    <source>
        <strain evidence="8 9">NBRC 106133</strain>
    </source>
</reference>
<feature type="domain" description="SusD-like N-terminal" evidence="7">
    <location>
        <begin position="88"/>
        <end position="215"/>
    </location>
</feature>
<dbReference type="Pfam" id="PF07980">
    <property type="entry name" value="SusD_RagB"/>
    <property type="match status" value="1"/>
</dbReference>
<name>A0A512ASC9_9BACT</name>
<gene>
    <name evidence="8" type="ORF">AAE02nite_02690</name>
</gene>
<evidence type="ECO:0000256" key="5">
    <source>
        <dbReference type="ARBA" id="ARBA00023237"/>
    </source>
</evidence>
<sequence>MKKLLYLILIITTTGCYELDTQPYDKVSAGTFWKTEAHALQGMMGVYADMKDSNLFGLYFMFDNLTDIALGYDPQGLGDIINGNFTDRTGIVVNRWRSGFDGIQRANAAIANISKMDIPEESKKVFIAEARFLRGLYYFQLMNLFGGVPLYNETVDLNRDFNQLLLPRNTEADVRTFVLADLTAAIEGLPVSHPAVQLGRATKGAAYALRGKVYLYNKDWAKATQDFEEIVYNKSNNYGYELYPNYAGLFKPTGHNSKEMIFAIQNKGGVGFPYGMPLAHYLGTRSTFGSDWNNGMPSTRLADMYENKDGTPFNWDEHFPGYTTNNTVKRAAMMATQQNGRLTSIPDTAKLGQIYRNRDPRMTQTLVVPYSWQLGWNANAPRPMQLVLATGVNENFGQIRNNRGWLTYVWRKFVPEGNLNGDLTDRAHTPINFPLIRLGDVLLMLAEAYNETGQLSKAIVELNKVRARSAMPGLNSGKPALAVNSKADMTQRIIHERAVELASEGHRYFDLKRWGLLKTNTQGVIEKSIVGDNLLTRNFQDRHVIWPIPAQEIETNPALEQNTSW</sequence>
<evidence type="ECO:0000313" key="8">
    <source>
        <dbReference type="EMBL" id="GEO02605.1"/>
    </source>
</evidence>
<keyword evidence="9" id="KW-1185">Reference proteome</keyword>
<evidence type="ECO:0000256" key="4">
    <source>
        <dbReference type="ARBA" id="ARBA00023136"/>
    </source>
</evidence>
<accession>A0A512ASC9</accession>
<dbReference type="InterPro" id="IPR019734">
    <property type="entry name" value="TPR_rpt"/>
</dbReference>
<proteinExistence type="inferred from homology"/>
<evidence type="ECO:0000313" key="9">
    <source>
        <dbReference type="Proteomes" id="UP000321532"/>
    </source>
</evidence>
<dbReference type="InterPro" id="IPR011990">
    <property type="entry name" value="TPR-like_helical_dom_sf"/>
</dbReference>
<keyword evidence="5" id="KW-0998">Cell outer membrane</keyword>
<evidence type="ECO:0008006" key="10">
    <source>
        <dbReference type="Google" id="ProtNLM"/>
    </source>
</evidence>
<comment type="caution">
    <text evidence="8">The sequence shown here is derived from an EMBL/GenBank/DDBJ whole genome shotgun (WGS) entry which is preliminary data.</text>
</comment>
<evidence type="ECO:0000256" key="2">
    <source>
        <dbReference type="ARBA" id="ARBA00006275"/>
    </source>
</evidence>